<dbReference type="RefSeq" id="XP_041158008.1">
    <property type="nucleotide sequence ID" value="XM_041311249.1"/>
</dbReference>
<evidence type="ECO:0000313" key="2">
    <source>
        <dbReference type="Proteomes" id="UP000719766"/>
    </source>
</evidence>
<gene>
    <name evidence="1" type="ORF">HD556DRAFT_664719</name>
</gene>
<name>A0A9P7DFU8_9AGAM</name>
<dbReference type="EMBL" id="JABBWE010000045">
    <property type="protein sequence ID" value="KAG1791098.1"/>
    <property type="molecule type" value="Genomic_DNA"/>
</dbReference>
<organism evidence="1 2">
    <name type="scientific">Suillus plorans</name>
    <dbReference type="NCBI Taxonomy" id="116603"/>
    <lineage>
        <taxon>Eukaryota</taxon>
        <taxon>Fungi</taxon>
        <taxon>Dikarya</taxon>
        <taxon>Basidiomycota</taxon>
        <taxon>Agaricomycotina</taxon>
        <taxon>Agaricomycetes</taxon>
        <taxon>Agaricomycetidae</taxon>
        <taxon>Boletales</taxon>
        <taxon>Suillineae</taxon>
        <taxon>Suillaceae</taxon>
        <taxon>Suillus</taxon>
    </lineage>
</organism>
<dbReference type="Proteomes" id="UP000719766">
    <property type="component" value="Unassembled WGS sequence"/>
</dbReference>
<accession>A0A9P7DFU8</accession>
<proteinExistence type="predicted"/>
<protein>
    <submittedName>
        <fullName evidence="1">Uncharacterized protein</fullName>
    </submittedName>
</protein>
<keyword evidence="2" id="KW-1185">Reference proteome</keyword>
<reference evidence="1" key="1">
    <citation type="journal article" date="2020" name="New Phytol.">
        <title>Comparative genomics reveals dynamic genome evolution in host specialist ectomycorrhizal fungi.</title>
        <authorList>
            <person name="Lofgren L.A."/>
            <person name="Nguyen N.H."/>
            <person name="Vilgalys R."/>
            <person name="Ruytinx J."/>
            <person name="Liao H.L."/>
            <person name="Branco S."/>
            <person name="Kuo A."/>
            <person name="LaButti K."/>
            <person name="Lipzen A."/>
            <person name="Andreopoulos W."/>
            <person name="Pangilinan J."/>
            <person name="Riley R."/>
            <person name="Hundley H."/>
            <person name="Na H."/>
            <person name="Barry K."/>
            <person name="Grigoriev I.V."/>
            <person name="Stajich J.E."/>
            <person name="Kennedy P.G."/>
        </authorList>
    </citation>
    <scope>NUCLEOTIDE SEQUENCE</scope>
    <source>
        <strain evidence="1">S12</strain>
    </source>
</reference>
<sequence length="71" mass="8383">MNLSPYSSTKACVTNILIPWSLVQGLWAALHRQERSWIVSNYWCSESRVIDKVFFRQSEIINCFTFLPERD</sequence>
<evidence type="ECO:0000313" key="1">
    <source>
        <dbReference type="EMBL" id="KAG1791098.1"/>
    </source>
</evidence>
<dbReference type="GeneID" id="64605013"/>
<comment type="caution">
    <text evidence="1">The sequence shown here is derived from an EMBL/GenBank/DDBJ whole genome shotgun (WGS) entry which is preliminary data.</text>
</comment>
<dbReference type="AlphaFoldDB" id="A0A9P7DFU8"/>